<gene>
    <name evidence="1" type="ORF">M9H77_22489</name>
</gene>
<sequence>MCHHVISYDFFENKMWVVLAQKIYNIVAKIKKNKMQGQNMIEEVLCLSAQRGYMVFYKKCDNNNILSDIVVAPTSIQIMRMWPYILVMDMTYKTNKYNMPLLEIVGMTPMGNEQDGSAHEPCVSITNRESGLMPVIQEKAHRSERIDKTNRDDER</sequence>
<evidence type="ECO:0000313" key="1">
    <source>
        <dbReference type="EMBL" id="KAI5663166.1"/>
    </source>
</evidence>
<protein>
    <submittedName>
        <fullName evidence="1">Uncharacterized protein</fullName>
    </submittedName>
</protein>
<organism evidence="1 2">
    <name type="scientific">Catharanthus roseus</name>
    <name type="common">Madagascar periwinkle</name>
    <name type="synonym">Vinca rosea</name>
    <dbReference type="NCBI Taxonomy" id="4058"/>
    <lineage>
        <taxon>Eukaryota</taxon>
        <taxon>Viridiplantae</taxon>
        <taxon>Streptophyta</taxon>
        <taxon>Embryophyta</taxon>
        <taxon>Tracheophyta</taxon>
        <taxon>Spermatophyta</taxon>
        <taxon>Magnoliopsida</taxon>
        <taxon>eudicotyledons</taxon>
        <taxon>Gunneridae</taxon>
        <taxon>Pentapetalae</taxon>
        <taxon>asterids</taxon>
        <taxon>lamiids</taxon>
        <taxon>Gentianales</taxon>
        <taxon>Apocynaceae</taxon>
        <taxon>Rauvolfioideae</taxon>
        <taxon>Vinceae</taxon>
        <taxon>Catharanthinae</taxon>
        <taxon>Catharanthus</taxon>
    </lineage>
</organism>
<dbReference type="Proteomes" id="UP001060085">
    <property type="component" value="Linkage Group LG05"/>
</dbReference>
<accession>A0ACC0AUN4</accession>
<name>A0ACC0AUN4_CATRO</name>
<dbReference type="EMBL" id="CM044705">
    <property type="protein sequence ID" value="KAI5663166.1"/>
    <property type="molecule type" value="Genomic_DNA"/>
</dbReference>
<reference evidence="2" key="1">
    <citation type="journal article" date="2023" name="Nat. Plants">
        <title>Single-cell RNA sequencing provides a high-resolution roadmap for understanding the multicellular compartmentation of specialized metabolism.</title>
        <authorList>
            <person name="Sun S."/>
            <person name="Shen X."/>
            <person name="Li Y."/>
            <person name="Li Y."/>
            <person name="Wang S."/>
            <person name="Li R."/>
            <person name="Zhang H."/>
            <person name="Shen G."/>
            <person name="Guo B."/>
            <person name="Wei J."/>
            <person name="Xu J."/>
            <person name="St-Pierre B."/>
            <person name="Chen S."/>
            <person name="Sun C."/>
        </authorList>
    </citation>
    <scope>NUCLEOTIDE SEQUENCE [LARGE SCALE GENOMIC DNA]</scope>
</reference>
<evidence type="ECO:0000313" key="2">
    <source>
        <dbReference type="Proteomes" id="UP001060085"/>
    </source>
</evidence>
<proteinExistence type="predicted"/>
<keyword evidence="2" id="KW-1185">Reference proteome</keyword>
<comment type="caution">
    <text evidence="1">The sequence shown here is derived from an EMBL/GenBank/DDBJ whole genome shotgun (WGS) entry which is preliminary data.</text>
</comment>